<evidence type="ECO:0000313" key="2">
    <source>
        <dbReference type="Proteomes" id="UP000516361"/>
    </source>
</evidence>
<dbReference type="KEGG" id="ocy:OSSY52_02840"/>
<sequence>MKKIDERDTMFARMSYDFNGKEYNDYYFRNPDKKIIDDEFRNMPDFGSKETTTYDEVFTPLGNSNFKFLADIKHLVNGKCSEEKVNVSPEKITKAIKKLGKYFGAVEIGITKMEDYHYYSYRGRNGHYGEKIKEYHKHKYGIVFAVEMEKNLINRAPNVEEAITVTQGYVKAAIIGMQLSYYIRELGYPARNHMDGNYLIIAPRVAEDAGLGEVGRNGLLTNKKYGSRIRLGVVTTDLQLLEDEKKLFGLKEFCDLCKKCSKNCLGRAISDKSLKDKEFNFSQENCFKVWKKLGTDCGVCISSCPFSQNVPNELLKNEILTKEDMDKILEWDKKTNGRRMYLKEKDNLII</sequence>
<dbReference type="PANTHER" id="PTHR42827:SF1">
    <property type="entry name" value="IRON-SULFUR CLUSTER-BINDING PROTEIN"/>
    <property type="match status" value="1"/>
</dbReference>
<dbReference type="Proteomes" id="UP000516361">
    <property type="component" value="Chromosome"/>
</dbReference>
<keyword evidence="2" id="KW-1185">Reference proteome</keyword>
<protein>
    <submittedName>
        <fullName evidence="1">4Fe-4S ferredoxin</fullName>
    </submittedName>
</protein>
<dbReference type="Gene3D" id="3.30.70.20">
    <property type="match status" value="1"/>
</dbReference>
<dbReference type="EMBL" id="AP018712">
    <property type="protein sequence ID" value="BBE30143.1"/>
    <property type="molecule type" value="Genomic_DNA"/>
</dbReference>
<reference evidence="1 2" key="1">
    <citation type="submission" date="2018-06" db="EMBL/GenBank/DDBJ databases">
        <title>Genome sequencing of Oceanotoga sp. sy52.</title>
        <authorList>
            <person name="Mori K."/>
        </authorList>
    </citation>
    <scope>NUCLEOTIDE SEQUENCE [LARGE SCALE GENOMIC DNA]</scope>
    <source>
        <strain evidence="2">sy52</strain>
    </source>
</reference>
<accession>A0A7G1G5T5</accession>
<dbReference type="SUPFAM" id="SSF54862">
    <property type="entry name" value="4Fe-4S ferredoxins"/>
    <property type="match status" value="1"/>
</dbReference>
<gene>
    <name evidence="1" type="ORF">OSSY52_02840</name>
</gene>
<name>A0A7G1G5T5_9BACT</name>
<dbReference type="AlphaFoldDB" id="A0A7G1G5T5"/>
<dbReference type="PANTHER" id="PTHR42827">
    <property type="entry name" value="IRON-SULFUR CLUSTER-BINDING PROTEIN-RELATED"/>
    <property type="match status" value="1"/>
</dbReference>
<organism evidence="1 2">
    <name type="scientific">Tepiditoga spiralis</name>
    <dbReference type="NCBI Taxonomy" id="2108365"/>
    <lineage>
        <taxon>Bacteria</taxon>
        <taxon>Thermotogati</taxon>
        <taxon>Thermotogota</taxon>
        <taxon>Thermotogae</taxon>
        <taxon>Petrotogales</taxon>
        <taxon>Petrotogaceae</taxon>
        <taxon>Tepiditoga</taxon>
    </lineage>
</organism>
<evidence type="ECO:0000313" key="1">
    <source>
        <dbReference type="EMBL" id="BBE30143.1"/>
    </source>
</evidence>
<dbReference type="InParanoid" id="A0A7G1G5T5"/>
<proteinExistence type="predicted"/>
<dbReference type="RefSeq" id="WP_190615271.1">
    <property type="nucleotide sequence ID" value="NZ_AP018712.1"/>
</dbReference>